<dbReference type="AlphaFoldDB" id="W7YKC9"/>
<dbReference type="RefSeq" id="WP_235208092.1">
    <property type="nucleotide sequence ID" value="NZ_BAMD01000014.1"/>
</dbReference>
<dbReference type="SUPFAM" id="SSF81343">
    <property type="entry name" value="Fumarate reductase respiratory complex transmembrane subunits"/>
    <property type="match status" value="1"/>
</dbReference>
<reference evidence="2 3" key="1">
    <citation type="journal article" date="2014" name="Genome Announc.">
        <title>Draft Genome Sequence of Cytophaga fermentans JCM 21142T, a Facultative Anaerobe Isolated from Marine Mud.</title>
        <authorList>
            <person name="Starns D."/>
            <person name="Oshima K."/>
            <person name="Suda W."/>
            <person name="Iino T."/>
            <person name="Yuki M."/>
            <person name="Inoue J."/>
            <person name="Kitamura K."/>
            <person name="Iida T."/>
            <person name="Darby A."/>
            <person name="Hattori M."/>
            <person name="Ohkuma M."/>
        </authorList>
    </citation>
    <scope>NUCLEOTIDE SEQUENCE [LARGE SCALE GENOMIC DNA]</scope>
    <source>
        <strain evidence="2 3">JCM 21142</strain>
    </source>
</reference>
<dbReference type="Proteomes" id="UP000019402">
    <property type="component" value="Unassembled WGS sequence"/>
</dbReference>
<dbReference type="EMBL" id="BAMD01000014">
    <property type="protein sequence ID" value="GAF02804.1"/>
    <property type="molecule type" value="Genomic_DNA"/>
</dbReference>
<feature type="transmembrane region" description="Helical" evidence="1">
    <location>
        <begin position="12"/>
        <end position="32"/>
    </location>
</feature>
<dbReference type="Gene3D" id="1.20.1300.10">
    <property type="entry name" value="Fumarate reductase/succinate dehydrogenase, transmembrane subunit"/>
    <property type="match status" value="1"/>
</dbReference>
<protein>
    <submittedName>
        <fullName evidence="2">Succinate dehydrogenase (Or fumarate reductase) cytochrome b subunit, b558 family</fullName>
    </submittedName>
</protein>
<accession>W7YKC9</accession>
<proteinExistence type="predicted"/>
<gene>
    <name evidence="2" type="ORF">JCM21142_41449</name>
</gene>
<keyword evidence="1" id="KW-0812">Transmembrane</keyword>
<name>W7YKC9_9BACT</name>
<comment type="caution">
    <text evidence="2">The sequence shown here is derived from an EMBL/GenBank/DDBJ whole genome shotgun (WGS) entry which is preliminary data.</text>
</comment>
<evidence type="ECO:0000313" key="2">
    <source>
        <dbReference type="EMBL" id="GAF02804.1"/>
    </source>
</evidence>
<sequence length="64" mass="6954">MSNLFSSSIGKKLLMSISGLFLIIFLIVHLSINLTLLVPDGGETFNVAANFMALPLIKFGLQPF</sequence>
<keyword evidence="3" id="KW-1185">Reference proteome</keyword>
<keyword evidence="1" id="KW-1133">Transmembrane helix</keyword>
<dbReference type="InterPro" id="IPR034804">
    <property type="entry name" value="SQR/QFR_C/D"/>
</dbReference>
<organism evidence="2 3">
    <name type="scientific">Saccharicrinis fermentans DSM 9555 = JCM 21142</name>
    <dbReference type="NCBI Taxonomy" id="869213"/>
    <lineage>
        <taxon>Bacteria</taxon>
        <taxon>Pseudomonadati</taxon>
        <taxon>Bacteroidota</taxon>
        <taxon>Bacteroidia</taxon>
        <taxon>Marinilabiliales</taxon>
        <taxon>Marinilabiliaceae</taxon>
        <taxon>Saccharicrinis</taxon>
    </lineage>
</organism>
<evidence type="ECO:0000256" key="1">
    <source>
        <dbReference type="SAM" id="Phobius"/>
    </source>
</evidence>
<evidence type="ECO:0000313" key="3">
    <source>
        <dbReference type="Proteomes" id="UP000019402"/>
    </source>
</evidence>
<keyword evidence="1" id="KW-0472">Membrane</keyword>
<dbReference type="GO" id="GO:0016020">
    <property type="term" value="C:membrane"/>
    <property type="evidence" value="ECO:0007669"/>
    <property type="project" value="InterPro"/>
</dbReference>